<proteinExistence type="predicted"/>
<comment type="caution">
    <text evidence="2">The sequence shown here is derived from an EMBL/GenBank/DDBJ whole genome shotgun (WGS) entry which is preliminary data.</text>
</comment>
<keyword evidence="3" id="KW-1185">Reference proteome</keyword>
<organism evidence="2 3">
    <name type="scientific">Cymbomonas tetramitiformis</name>
    <dbReference type="NCBI Taxonomy" id="36881"/>
    <lineage>
        <taxon>Eukaryota</taxon>
        <taxon>Viridiplantae</taxon>
        <taxon>Chlorophyta</taxon>
        <taxon>Pyramimonadophyceae</taxon>
        <taxon>Pyramimonadales</taxon>
        <taxon>Pyramimonadaceae</taxon>
        <taxon>Cymbomonas</taxon>
    </lineage>
</organism>
<protein>
    <submittedName>
        <fullName evidence="2">Uncharacterized protein</fullName>
    </submittedName>
</protein>
<evidence type="ECO:0000313" key="2">
    <source>
        <dbReference type="EMBL" id="KAK3277839.1"/>
    </source>
</evidence>
<accession>A0AAE0GGU6</accession>
<evidence type="ECO:0000313" key="3">
    <source>
        <dbReference type="Proteomes" id="UP001190700"/>
    </source>
</evidence>
<feature type="region of interest" description="Disordered" evidence="1">
    <location>
        <begin position="1"/>
        <end position="21"/>
    </location>
</feature>
<dbReference type="Proteomes" id="UP001190700">
    <property type="component" value="Unassembled WGS sequence"/>
</dbReference>
<dbReference type="EMBL" id="LGRX02005852">
    <property type="protein sequence ID" value="KAK3277839.1"/>
    <property type="molecule type" value="Genomic_DNA"/>
</dbReference>
<gene>
    <name evidence="2" type="ORF">CYMTET_14179</name>
</gene>
<reference evidence="2 3" key="1">
    <citation type="journal article" date="2015" name="Genome Biol. Evol.">
        <title>Comparative Genomics of a Bacterivorous Green Alga Reveals Evolutionary Causalities and Consequences of Phago-Mixotrophic Mode of Nutrition.</title>
        <authorList>
            <person name="Burns J.A."/>
            <person name="Paasch A."/>
            <person name="Narechania A."/>
            <person name="Kim E."/>
        </authorList>
    </citation>
    <scope>NUCLEOTIDE SEQUENCE [LARGE SCALE GENOMIC DNA]</scope>
    <source>
        <strain evidence="2 3">PLY_AMNH</strain>
    </source>
</reference>
<name>A0AAE0GGU6_9CHLO</name>
<dbReference type="AlphaFoldDB" id="A0AAE0GGU6"/>
<sequence>MSTSTEPPLFDEETDSILDPRRILNEDELPQFIDYADSKGNNKKKSQLADDLAIEEAREVFTNEIHEAQKVSTYLLVSPSAKGIQNGTALGERMDMLDMEVTARGLARPIAILTDGHKSRFSGEVLRKCEEYQFRMFVERSNSSQFLQALDQFNEKFHNQYIKCKKNYKKERASLLARESGKHVAESDIKLSKVDFLILLFRISLDWCTAEDRRTSFRVVGLLQNSLAPAEIDRSTFVVQPSSTEVLPAVTFGPIASPPNVRKNTADYWKAKFLACDERRIQLESLHIRPSELGLLTTPDFVPSGKKRKRNFTDKHGSLNLQEMLALREEADAAEAAAKEQRAGCKRAESVGAV</sequence>
<evidence type="ECO:0000256" key="1">
    <source>
        <dbReference type="SAM" id="MobiDB-lite"/>
    </source>
</evidence>